<keyword evidence="3" id="KW-1185">Reference proteome</keyword>
<dbReference type="Proteomes" id="UP000799118">
    <property type="component" value="Unassembled WGS sequence"/>
</dbReference>
<feature type="compositionally biased region" description="Polar residues" evidence="1">
    <location>
        <begin position="168"/>
        <end position="179"/>
    </location>
</feature>
<feature type="compositionally biased region" description="Basic residues" evidence="1">
    <location>
        <begin position="180"/>
        <end position="196"/>
    </location>
</feature>
<dbReference type="AlphaFoldDB" id="A0A6A4GB20"/>
<dbReference type="OrthoDB" id="3032860at2759"/>
<protein>
    <recommendedName>
        <fullName evidence="4">DUF4219 domain-containing protein</fullName>
    </recommendedName>
</protein>
<proteinExistence type="predicted"/>
<dbReference type="Pfam" id="PF14223">
    <property type="entry name" value="Retrotran_gag_2"/>
    <property type="match status" value="1"/>
</dbReference>
<dbReference type="PANTHER" id="PTHR37610:SF40">
    <property type="entry name" value="OS01G0909600 PROTEIN"/>
    <property type="match status" value="1"/>
</dbReference>
<name>A0A6A4GB20_9AGAR</name>
<dbReference type="PANTHER" id="PTHR37610">
    <property type="entry name" value="CCHC-TYPE DOMAIN-CONTAINING PROTEIN"/>
    <property type="match status" value="1"/>
</dbReference>
<evidence type="ECO:0000256" key="1">
    <source>
        <dbReference type="SAM" id="MobiDB-lite"/>
    </source>
</evidence>
<feature type="compositionally biased region" description="Basic residues" evidence="1">
    <location>
        <begin position="223"/>
        <end position="233"/>
    </location>
</feature>
<sequence>MSSTSAINAVPLFDGSNYNDWSSGMKAYLQVQKLFGHASGTKVRPSPTATNQDAVDTWDENDGAAIGAISLRLPNHIRQTVIKATARETWQQIETTYGTPGAAGLFGIFREAIGFEIAENSDPAMPIATLTSIFGRLDASGLTLSEPVKAMLPSSPRFRMNTNRRRSNATSLASRLSTVNKKRKSKNSWSKQKKQKPNAEASGSNQQTSSSGGNSGNNDKGNQKKKWKGKGKAHANEASTDNPLPVANFASFSSSADPLKDVDPYTGKLDPLLRDMKIEEQELPPDWAQSVVDDGFARIDDYDEEMYGSGDERTSYWQIFYYK</sequence>
<evidence type="ECO:0000313" key="3">
    <source>
        <dbReference type="Proteomes" id="UP000799118"/>
    </source>
</evidence>
<organism evidence="2 3">
    <name type="scientific">Gymnopus androsaceus JB14</name>
    <dbReference type="NCBI Taxonomy" id="1447944"/>
    <lineage>
        <taxon>Eukaryota</taxon>
        <taxon>Fungi</taxon>
        <taxon>Dikarya</taxon>
        <taxon>Basidiomycota</taxon>
        <taxon>Agaricomycotina</taxon>
        <taxon>Agaricomycetes</taxon>
        <taxon>Agaricomycetidae</taxon>
        <taxon>Agaricales</taxon>
        <taxon>Marasmiineae</taxon>
        <taxon>Omphalotaceae</taxon>
        <taxon>Gymnopus</taxon>
    </lineage>
</organism>
<evidence type="ECO:0000313" key="2">
    <source>
        <dbReference type="EMBL" id="KAE9382701.1"/>
    </source>
</evidence>
<accession>A0A6A4GB20</accession>
<feature type="region of interest" description="Disordered" evidence="1">
    <location>
        <begin position="153"/>
        <end position="244"/>
    </location>
</feature>
<evidence type="ECO:0008006" key="4">
    <source>
        <dbReference type="Google" id="ProtNLM"/>
    </source>
</evidence>
<dbReference type="EMBL" id="ML771098">
    <property type="protein sequence ID" value="KAE9382701.1"/>
    <property type="molecule type" value="Genomic_DNA"/>
</dbReference>
<gene>
    <name evidence="2" type="ORF">BT96DRAFT_1027548</name>
</gene>
<reference evidence="2" key="1">
    <citation type="journal article" date="2019" name="Environ. Microbiol.">
        <title>Fungal ecological strategies reflected in gene transcription - a case study of two litter decomposers.</title>
        <authorList>
            <person name="Barbi F."/>
            <person name="Kohler A."/>
            <person name="Barry K."/>
            <person name="Baskaran P."/>
            <person name="Daum C."/>
            <person name="Fauchery L."/>
            <person name="Ihrmark K."/>
            <person name="Kuo A."/>
            <person name="LaButti K."/>
            <person name="Lipzen A."/>
            <person name="Morin E."/>
            <person name="Grigoriev I.V."/>
            <person name="Henrissat B."/>
            <person name="Lindahl B."/>
            <person name="Martin F."/>
        </authorList>
    </citation>
    <scope>NUCLEOTIDE SEQUENCE</scope>
    <source>
        <strain evidence="2">JB14</strain>
    </source>
</reference>
<feature type="compositionally biased region" description="Low complexity" evidence="1">
    <location>
        <begin position="202"/>
        <end position="220"/>
    </location>
</feature>